<feature type="region of interest" description="Disordered" evidence="1">
    <location>
        <begin position="246"/>
        <end position="266"/>
    </location>
</feature>
<comment type="caution">
    <text evidence="2">The sequence shown here is derived from an EMBL/GenBank/DDBJ whole genome shotgun (WGS) entry which is preliminary data.</text>
</comment>
<organism evidence="2 3">
    <name type="scientific">Cercophora newfieldiana</name>
    <dbReference type="NCBI Taxonomy" id="92897"/>
    <lineage>
        <taxon>Eukaryota</taxon>
        <taxon>Fungi</taxon>
        <taxon>Dikarya</taxon>
        <taxon>Ascomycota</taxon>
        <taxon>Pezizomycotina</taxon>
        <taxon>Sordariomycetes</taxon>
        <taxon>Sordariomycetidae</taxon>
        <taxon>Sordariales</taxon>
        <taxon>Lasiosphaeriaceae</taxon>
        <taxon>Cercophora</taxon>
    </lineage>
</organism>
<reference evidence="2" key="1">
    <citation type="submission" date="2023-06" db="EMBL/GenBank/DDBJ databases">
        <title>Genome-scale phylogeny and comparative genomics of the fungal order Sordariales.</title>
        <authorList>
            <consortium name="Lawrence Berkeley National Laboratory"/>
            <person name="Hensen N."/>
            <person name="Bonometti L."/>
            <person name="Westerberg I."/>
            <person name="Brannstrom I.O."/>
            <person name="Guillou S."/>
            <person name="Cros-Aarteil S."/>
            <person name="Calhoun S."/>
            <person name="Haridas S."/>
            <person name="Kuo A."/>
            <person name="Mondo S."/>
            <person name="Pangilinan J."/>
            <person name="Riley R."/>
            <person name="Labutti K."/>
            <person name="Andreopoulos B."/>
            <person name="Lipzen A."/>
            <person name="Chen C."/>
            <person name="Yanf M."/>
            <person name="Daum C."/>
            <person name="Ng V."/>
            <person name="Clum A."/>
            <person name="Steindorff A."/>
            <person name="Ohm R."/>
            <person name="Martin F."/>
            <person name="Silar P."/>
            <person name="Natvig D."/>
            <person name="Lalanne C."/>
            <person name="Gautier V."/>
            <person name="Ament-Velasquez S.L."/>
            <person name="Kruys A."/>
            <person name="Hutchinson M.I."/>
            <person name="Powell A.J."/>
            <person name="Barry K."/>
            <person name="Miller A.N."/>
            <person name="Grigoriev I.V."/>
            <person name="Debuchy R."/>
            <person name="Gladieux P."/>
            <person name="Thoren M.H."/>
            <person name="Johannesson H."/>
        </authorList>
    </citation>
    <scope>NUCLEOTIDE SEQUENCE</scope>
    <source>
        <strain evidence="2">SMH2532-1</strain>
    </source>
</reference>
<dbReference type="Gene3D" id="3.30.420.10">
    <property type="entry name" value="Ribonuclease H-like superfamily/Ribonuclease H"/>
    <property type="match status" value="1"/>
</dbReference>
<accession>A0AA40CXK0</accession>
<evidence type="ECO:0000313" key="2">
    <source>
        <dbReference type="EMBL" id="KAK0655250.1"/>
    </source>
</evidence>
<dbReference type="InterPro" id="IPR036397">
    <property type="entry name" value="RNaseH_sf"/>
</dbReference>
<feature type="compositionally biased region" description="Polar residues" evidence="1">
    <location>
        <begin position="257"/>
        <end position="266"/>
    </location>
</feature>
<dbReference type="GO" id="GO:0003676">
    <property type="term" value="F:nucleic acid binding"/>
    <property type="evidence" value="ECO:0007669"/>
    <property type="project" value="InterPro"/>
</dbReference>
<protein>
    <submittedName>
        <fullName evidence="2">Uncharacterized protein</fullName>
    </submittedName>
</protein>
<name>A0AA40CXK0_9PEZI</name>
<evidence type="ECO:0000313" key="3">
    <source>
        <dbReference type="Proteomes" id="UP001174936"/>
    </source>
</evidence>
<proteinExistence type="predicted"/>
<gene>
    <name evidence="2" type="ORF">B0T16DRAFT_8175</name>
</gene>
<evidence type="ECO:0000256" key="1">
    <source>
        <dbReference type="SAM" id="MobiDB-lite"/>
    </source>
</evidence>
<dbReference type="AlphaFoldDB" id="A0AA40CXK0"/>
<keyword evidence="3" id="KW-1185">Reference proteome</keyword>
<sequence>MPIPDLEYLAAMATVLPRVCLPSRAGPAPTACSVPPLLPHWAVQCAVIRGASRPTCANQPRPKTRTAGTLNTKPVAGQRCSRLPIYKTWNDLAGSRLGSWHLRHLQSHHQKSNGGPLVTANVSACEKGFVSPLNAQTALFCRPHPEDWRDIRWSDEAHFAKTAQGRVRIIRKPGERYCPSCIHHAENEDDPIRERYHVWAAVSWGFKSQLVFLRGTNKYQRQDKTASHGSYLDHFPCMRDVIRPCAASRPRPGGANGSSSARSTTL</sequence>
<dbReference type="EMBL" id="JAULSV010000001">
    <property type="protein sequence ID" value="KAK0655250.1"/>
    <property type="molecule type" value="Genomic_DNA"/>
</dbReference>
<dbReference type="Proteomes" id="UP001174936">
    <property type="component" value="Unassembled WGS sequence"/>
</dbReference>